<dbReference type="GO" id="GO:0006281">
    <property type="term" value="P:DNA repair"/>
    <property type="evidence" value="ECO:0007669"/>
    <property type="project" value="UniProtKB-KW"/>
</dbReference>
<evidence type="ECO:0000256" key="5">
    <source>
        <dbReference type="ARBA" id="ARBA00023204"/>
    </source>
</evidence>
<accession>A0ABC8RSU2</accession>
<dbReference type="GO" id="GO:0007064">
    <property type="term" value="P:mitotic sister chromatid cohesion"/>
    <property type="evidence" value="ECO:0007669"/>
    <property type="project" value="UniProtKB-ARBA"/>
</dbReference>
<reference evidence="9 10" key="1">
    <citation type="submission" date="2024-02" db="EMBL/GenBank/DDBJ databases">
        <authorList>
            <person name="Vignale AGUSTIN F."/>
            <person name="Sosa J E."/>
            <person name="Modenutti C."/>
        </authorList>
    </citation>
    <scope>NUCLEOTIDE SEQUENCE [LARGE SCALE GENOMIC DNA]</scope>
</reference>
<evidence type="ECO:0000313" key="10">
    <source>
        <dbReference type="Proteomes" id="UP001642360"/>
    </source>
</evidence>
<gene>
    <name evidence="9" type="ORF">ILEXP_LOCUS14496</name>
</gene>
<feature type="compositionally biased region" description="Basic and acidic residues" evidence="8">
    <location>
        <begin position="591"/>
        <end position="601"/>
    </location>
</feature>
<feature type="compositionally biased region" description="Polar residues" evidence="8">
    <location>
        <begin position="763"/>
        <end position="795"/>
    </location>
</feature>
<evidence type="ECO:0000256" key="1">
    <source>
        <dbReference type="ARBA" id="ARBA00004123"/>
    </source>
</evidence>
<feature type="compositionally biased region" description="Polar residues" evidence="8">
    <location>
        <begin position="580"/>
        <end position="589"/>
    </location>
</feature>
<protein>
    <submittedName>
        <fullName evidence="9">Uncharacterized protein</fullName>
    </submittedName>
</protein>
<dbReference type="InterPro" id="IPR016024">
    <property type="entry name" value="ARM-type_fold"/>
</dbReference>
<dbReference type="PANTHER" id="PTHR12663:SF3">
    <property type="entry name" value="SISTER CHROMATID COHESION PROTEIN PDS5 HOMOLOG C"/>
    <property type="match status" value="1"/>
</dbReference>
<keyword evidence="6" id="KW-0539">Nucleus</keyword>
<feature type="compositionally biased region" description="Basic and acidic residues" evidence="8">
    <location>
        <begin position="745"/>
        <end position="760"/>
    </location>
</feature>
<dbReference type="InterPro" id="IPR039776">
    <property type="entry name" value="Pds5"/>
</dbReference>
<feature type="region of interest" description="Disordered" evidence="8">
    <location>
        <begin position="679"/>
        <end position="829"/>
    </location>
</feature>
<dbReference type="GO" id="GO:0005634">
    <property type="term" value="C:nucleus"/>
    <property type="evidence" value="ECO:0007669"/>
    <property type="project" value="UniProtKB-SubCell"/>
</dbReference>
<feature type="compositionally biased region" description="Basic and acidic residues" evidence="8">
    <location>
        <begin position="335"/>
        <end position="360"/>
    </location>
</feature>
<feature type="compositionally biased region" description="Basic and acidic residues" evidence="8">
    <location>
        <begin position="524"/>
        <end position="543"/>
    </location>
</feature>
<feature type="compositionally biased region" description="Basic and acidic residues" evidence="8">
    <location>
        <begin position="378"/>
        <end position="396"/>
    </location>
</feature>
<dbReference type="Proteomes" id="UP001642360">
    <property type="component" value="Unassembled WGS sequence"/>
</dbReference>
<dbReference type="SUPFAM" id="SSF63748">
    <property type="entry name" value="Tudor/PWWP/MBT"/>
    <property type="match status" value="1"/>
</dbReference>
<name>A0ABC8RSU2_9AQUA</name>
<feature type="compositionally biased region" description="Basic and acidic residues" evidence="8">
    <location>
        <begin position="316"/>
        <end position="325"/>
    </location>
</feature>
<keyword evidence="5" id="KW-0234">DNA repair</keyword>
<proteinExistence type="predicted"/>
<comment type="subcellular location">
    <subcellularLocation>
        <location evidence="1">Nucleus</location>
    </subcellularLocation>
</comment>
<dbReference type="Gene3D" id="2.30.30.140">
    <property type="match status" value="1"/>
</dbReference>
<keyword evidence="4" id="KW-0498">Mitosis</keyword>
<evidence type="ECO:0000256" key="4">
    <source>
        <dbReference type="ARBA" id="ARBA00022776"/>
    </source>
</evidence>
<evidence type="ECO:0000256" key="6">
    <source>
        <dbReference type="ARBA" id="ARBA00023242"/>
    </source>
</evidence>
<keyword evidence="10" id="KW-1185">Reference proteome</keyword>
<evidence type="ECO:0000313" key="9">
    <source>
        <dbReference type="EMBL" id="CAK9146640.1"/>
    </source>
</evidence>
<feature type="compositionally biased region" description="Polar residues" evidence="8">
    <location>
        <begin position="513"/>
        <end position="523"/>
    </location>
</feature>
<feature type="compositionally biased region" description="Low complexity" evidence="8">
    <location>
        <begin position="728"/>
        <end position="741"/>
    </location>
</feature>
<dbReference type="SUPFAM" id="SSF48371">
    <property type="entry name" value="ARM repeat"/>
    <property type="match status" value="1"/>
</dbReference>
<feature type="compositionally biased region" description="Basic and acidic residues" evidence="8">
    <location>
        <begin position="272"/>
        <end position="282"/>
    </location>
</feature>
<sequence length="829" mass="90390">MKALVADELLKHSDVDVKVAVASCISEITRITAPDAPYDDDQMKVPRIVSFDSFSYNFLLFPFFVNFISMATQDVFQLIVSSFENLSDKSSRSNDKRALILETLAKVRSCVVMLDLECDGLIVEMFQHFLKAIRDYHPETVFSSMETIMTLVLEESEDIPFELLMPILASVKKDNEEVLPIARKLGERVLENCGVKLKSVLTQAVRSLGASLDDYSKVVTSLCEGTIGTVECNGDIFIGEQLDNNLAKASSAEAVQDDESKLATAASDEEAQVARERVKDEACPDEVDPSAERSPKPIMSNGIAETANDGTLMDPESLKKPEDGHLANPSVDVSEVSRADTDDSEAGKSVKSESKPEQTVKRRGKKPNSLIKSTDPLDSSHIDSEKEAEILEDGRSKVVPSSLGGDPSVEADEHPKSDKESDVQLTSPKALENEAMNVASPSPSGSLLGEGRRKKPGRPKKESLIQEAAPSTDVVSKKESEVASGSVVKPNKRSGKKATAVNYEDRIPMVVEITQNEGGTTSDSEAKPLEQSGKKVDASKVIENKSSSKKKEDGKRCGRRKETVEKDETKSSPKDDVKEMNSSPKSATKSAKHESHFEETPKTNPKRKRTPGKDQASETLEYGENLVGSNVKVWWPIDRKFYKGIIDSFDSVNKKHKVLYADGDKEILNLSKERWQFVQGDSVSDGEHATEDPSQDASSDTHKRKKAKMHSEPSAKLEKMEVSPKRVGAASSTKSKGTSAKSGHKSRDDGKIDSKSKDVDGGTPNTTTKSKQDTPKTLTKSKGKTPQSSNKSSANGMGKVKPSSSKRKETEVMKAKSPGSVKKLRKSEG</sequence>
<keyword evidence="3" id="KW-0227">DNA damage</keyword>
<evidence type="ECO:0000256" key="8">
    <source>
        <dbReference type="SAM" id="MobiDB-lite"/>
    </source>
</evidence>
<comment type="caution">
    <text evidence="9">The sequence shown here is derived from an EMBL/GenBank/DDBJ whole genome shotgun (WGS) entry which is preliminary data.</text>
</comment>
<feature type="region of interest" description="Disordered" evidence="8">
    <location>
        <begin position="258"/>
        <end position="623"/>
    </location>
</feature>
<dbReference type="GO" id="GO:0035825">
    <property type="term" value="P:homologous recombination"/>
    <property type="evidence" value="ECO:0007669"/>
    <property type="project" value="UniProtKB-ARBA"/>
</dbReference>
<feature type="compositionally biased region" description="Basic and acidic residues" evidence="8">
    <location>
        <begin position="549"/>
        <end position="579"/>
    </location>
</feature>
<dbReference type="PANTHER" id="PTHR12663">
    <property type="entry name" value="ANDROGEN INDUCED INHIBITOR OF PROLIFERATION AS3 / PDS5-RELATED"/>
    <property type="match status" value="1"/>
</dbReference>
<dbReference type="GO" id="GO:0051301">
    <property type="term" value="P:cell division"/>
    <property type="evidence" value="ECO:0007669"/>
    <property type="project" value="UniProtKB-KW"/>
</dbReference>
<keyword evidence="2" id="KW-0132">Cell division</keyword>
<dbReference type="Pfam" id="PF20168">
    <property type="entry name" value="PDS5"/>
    <property type="match status" value="2"/>
</dbReference>
<dbReference type="AlphaFoldDB" id="A0ABC8RSU2"/>
<dbReference type="CDD" id="cd20404">
    <property type="entry name" value="Tudor_Agenet_AtEML-like"/>
    <property type="match status" value="1"/>
</dbReference>
<feature type="compositionally biased region" description="Low complexity" evidence="8">
    <location>
        <begin position="440"/>
        <end position="449"/>
    </location>
</feature>
<dbReference type="EMBL" id="CAUOFW020001602">
    <property type="protein sequence ID" value="CAK9146640.1"/>
    <property type="molecule type" value="Genomic_DNA"/>
</dbReference>
<feature type="compositionally biased region" description="Basic and acidic residues" evidence="8">
    <location>
        <begin position="709"/>
        <end position="724"/>
    </location>
</feature>
<keyword evidence="7" id="KW-0131">Cell cycle</keyword>
<evidence type="ECO:0000256" key="7">
    <source>
        <dbReference type="ARBA" id="ARBA00023306"/>
    </source>
</evidence>
<organism evidence="9 10">
    <name type="scientific">Ilex paraguariensis</name>
    <name type="common">yerba mate</name>
    <dbReference type="NCBI Taxonomy" id="185542"/>
    <lineage>
        <taxon>Eukaryota</taxon>
        <taxon>Viridiplantae</taxon>
        <taxon>Streptophyta</taxon>
        <taxon>Embryophyta</taxon>
        <taxon>Tracheophyta</taxon>
        <taxon>Spermatophyta</taxon>
        <taxon>Magnoliopsida</taxon>
        <taxon>eudicotyledons</taxon>
        <taxon>Gunneridae</taxon>
        <taxon>Pentapetalae</taxon>
        <taxon>asterids</taxon>
        <taxon>campanulids</taxon>
        <taxon>Aquifoliales</taxon>
        <taxon>Aquifoliaceae</taxon>
        <taxon>Ilex</taxon>
    </lineage>
</organism>
<evidence type="ECO:0000256" key="3">
    <source>
        <dbReference type="ARBA" id="ARBA00022763"/>
    </source>
</evidence>
<evidence type="ECO:0000256" key="2">
    <source>
        <dbReference type="ARBA" id="ARBA00022618"/>
    </source>
</evidence>
<feature type="compositionally biased region" description="Basic and acidic residues" evidence="8">
    <location>
        <begin position="411"/>
        <end position="422"/>
    </location>
</feature>